<dbReference type="RefSeq" id="WP_123043176.1">
    <property type="nucleotide sequence ID" value="NZ_CP033433.1"/>
</dbReference>
<evidence type="ECO:0000313" key="7">
    <source>
        <dbReference type="EMBL" id="AYQ75096.1"/>
    </source>
</evidence>
<proteinExistence type="predicted"/>
<organism evidence="7 8">
    <name type="scientific">Cohnella candidum</name>
    <dbReference type="NCBI Taxonomy" id="2674991"/>
    <lineage>
        <taxon>Bacteria</taxon>
        <taxon>Bacillati</taxon>
        <taxon>Bacillota</taxon>
        <taxon>Bacilli</taxon>
        <taxon>Bacillales</taxon>
        <taxon>Paenibacillaceae</taxon>
        <taxon>Cohnella</taxon>
    </lineage>
</organism>
<feature type="transmembrane region" description="Helical" evidence="6">
    <location>
        <begin position="76"/>
        <end position="96"/>
    </location>
</feature>
<keyword evidence="2" id="KW-1003">Cell membrane</keyword>
<evidence type="ECO:0000256" key="4">
    <source>
        <dbReference type="ARBA" id="ARBA00022989"/>
    </source>
</evidence>
<reference evidence="7 8" key="1">
    <citation type="submission" date="2018-10" db="EMBL/GenBank/DDBJ databases">
        <title>Genome Sequence of Cohnella sp.</title>
        <authorList>
            <person name="Srinivasan S."/>
            <person name="Kim M.K."/>
        </authorList>
    </citation>
    <scope>NUCLEOTIDE SEQUENCE [LARGE SCALE GENOMIC DNA]</scope>
    <source>
        <strain evidence="7 8">18JY8-7</strain>
    </source>
</reference>
<keyword evidence="3 6" id="KW-0812">Transmembrane</keyword>
<dbReference type="AlphaFoldDB" id="A0A3G3K3L3"/>
<gene>
    <name evidence="7" type="primary">ctaG</name>
    <name evidence="7" type="ORF">EAV92_22620</name>
</gene>
<evidence type="ECO:0000256" key="1">
    <source>
        <dbReference type="ARBA" id="ARBA00004651"/>
    </source>
</evidence>
<keyword evidence="4 6" id="KW-1133">Transmembrane helix</keyword>
<dbReference type="KEGG" id="coh:EAV92_22620"/>
<dbReference type="Pfam" id="PF09678">
    <property type="entry name" value="Caa3_CtaG"/>
    <property type="match status" value="1"/>
</dbReference>
<evidence type="ECO:0000256" key="6">
    <source>
        <dbReference type="SAM" id="Phobius"/>
    </source>
</evidence>
<dbReference type="GO" id="GO:0005886">
    <property type="term" value="C:plasma membrane"/>
    <property type="evidence" value="ECO:0007669"/>
    <property type="project" value="UniProtKB-SubCell"/>
</dbReference>
<dbReference type="NCBIfam" id="TIGR02737">
    <property type="entry name" value="caa3_CtaG"/>
    <property type="match status" value="1"/>
</dbReference>
<name>A0A3G3K3L3_9BACL</name>
<feature type="transmembrane region" description="Helical" evidence="6">
    <location>
        <begin position="185"/>
        <end position="205"/>
    </location>
</feature>
<evidence type="ECO:0000313" key="8">
    <source>
        <dbReference type="Proteomes" id="UP000269097"/>
    </source>
</evidence>
<protein>
    <submittedName>
        <fullName evidence="7">Cytochrome c oxidase assembly factor CtaG</fullName>
    </submittedName>
</protein>
<feature type="transmembrane region" description="Helical" evidence="6">
    <location>
        <begin position="256"/>
        <end position="277"/>
    </location>
</feature>
<dbReference type="InterPro" id="IPR019108">
    <property type="entry name" value="Caa3_assmbl_CtaG-rel"/>
</dbReference>
<keyword evidence="5 6" id="KW-0472">Membrane</keyword>
<feature type="transmembrane region" description="Helical" evidence="6">
    <location>
        <begin position="12"/>
        <end position="31"/>
    </location>
</feature>
<evidence type="ECO:0000256" key="2">
    <source>
        <dbReference type="ARBA" id="ARBA00022475"/>
    </source>
</evidence>
<comment type="subcellular location">
    <subcellularLocation>
        <location evidence="1">Cell membrane</location>
        <topology evidence="1">Multi-pass membrane protein</topology>
    </subcellularLocation>
</comment>
<keyword evidence="8" id="KW-1185">Reference proteome</keyword>
<accession>A0A3G3K3L3</accession>
<feature type="transmembrane region" description="Helical" evidence="6">
    <location>
        <begin position="117"/>
        <end position="137"/>
    </location>
</feature>
<dbReference type="Proteomes" id="UP000269097">
    <property type="component" value="Chromosome"/>
</dbReference>
<feature type="transmembrane region" description="Helical" evidence="6">
    <location>
        <begin position="51"/>
        <end position="70"/>
    </location>
</feature>
<evidence type="ECO:0000256" key="3">
    <source>
        <dbReference type="ARBA" id="ARBA00022692"/>
    </source>
</evidence>
<dbReference type="EMBL" id="CP033433">
    <property type="protein sequence ID" value="AYQ75096.1"/>
    <property type="molecule type" value="Genomic_DNA"/>
</dbReference>
<dbReference type="InterPro" id="IPR014108">
    <property type="entry name" value="Caa3-assmbl_CtaG"/>
</dbReference>
<sequence length="300" mass="34789">MLGLEYFSFSELWSPFLLVFMMAVGVLYTFVVGPWRTNFKGSEAVPLKKQVTFLIGLALLYLAQGGPLSLLGHLMFTFHMVDMAVSYFIVPPMLLYGIPDWLWKWAFARVFWRPFRFLMNPLICLFLFNLMFSFYHMPNVHDWIMVHTTIHGFFYFALLVAAMMNWWHITYPVKEWARLSPLWRLGYIFSNGMILTPACVLIIFASEPLFAVYSDPNVWAQAMRYCVSGDPAALLSQFKGGPAFFNLMTAQEDQQLGGIIMKFLQEFMNIGSLFVIFMRWYRQERDKEDQPGLDDAAGAI</sequence>
<evidence type="ECO:0000256" key="5">
    <source>
        <dbReference type="ARBA" id="ARBA00023136"/>
    </source>
</evidence>
<feature type="transmembrane region" description="Helical" evidence="6">
    <location>
        <begin position="143"/>
        <end position="164"/>
    </location>
</feature>